<evidence type="ECO:0000256" key="4">
    <source>
        <dbReference type="ARBA" id="ARBA00023186"/>
    </source>
</evidence>
<dbReference type="CDD" id="cd03344">
    <property type="entry name" value="GroEL"/>
    <property type="match status" value="1"/>
</dbReference>
<feature type="binding site" evidence="7">
    <location>
        <begin position="29"/>
        <end position="32"/>
    </location>
    <ligand>
        <name>ATP</name>
        <dbReference type="ChEBI" id="CHEBI:30616"/>
    </ligand>
</feature>
<accession>A0ABY4QQK4</accession>
<feature type="binding site" evidence="7">
    <location>
        <begin position="478"/>
        <end position="480"/>
    </location>
    <ligand>
        <name>ATP</name>
        <dbReference type="ChEBI" id="CHEBI:30616"/>
    </ligand>
</feature>
<evidence type="ECO:0000313" key="10">
    <source>
        <dbReference type="Proteomes" id="UP001056610"/>
    </source>
</evidence>
<comment type="subunit">
    <text evidence="7">Forms a cylinder of 14 subunits composed of two heptameric rings stacked back-to-back. Interacts with the co-chaperonin GroES.</text>
</comment>
<dbReference type="Pfam" id="PF00118">
    <property type="entry name" value="Cpn60_TCP1"/>
    <property type="match status" value="1"/>
</dbReference>
<protein>
    <recommendedName>
        <fullName evidence="7">Chaperonin GroEL</fullName>
        <ecNumber evidence="7">5.6.1.7</ecNumber>
    </recommendedName>
    <alternativeName>
        <fullName evidence="7">60 kDa chaperonin</fullName>
    </alternativeName>
    <alternativeName>
        <fullName evidence="7">Chaperonin-60</fullName>
        <shortName evidence="7">Cpn60</shortName>
    </alternativeName>
</protein>
<dbReference type="InterPro" id="IPR018370">
    <property type="entry name" value="Chaperonin_Cpn60_CS"/>
</dbReference>
<evidence type="ECO:0000256" key="2">
    <source>
        <dbReference type="ARBA" id="ARBA00004241"/>
    </source>
</evidence>
<dbReference type="Proteomes" id="UP001056610">
    <property type="component" value="Chromosome"/>
</dbReference>
<evidence type="ECO:0000313" key="9">
    <source>
        <dbReference type="EMBL" id="UQX12240.1"/>
    </source>
</evidence>
<feature type="binding site" evidence="7">
    <location>
        <position position="494"/>
    </location>
    <ligand>
        <name>ATP</name>
        <dbReference type="ChEBI" id="CHEBI:30616"/>
    </ligand>
</feature>
<dbReference type="HAMAP" id="MF_00600">
    <property type="entry name" value="CH60"/>
    <property type="match status" value="1"/>
</dbReference>
<feature type="region of interest" description="Disordered" evidence="8">
    <location>
        <begin position="524"/>
        <end position="544"/>
    </location>
</feature>
<evidence type="ECO:0000256" key="3">
    <source>
        <dbReference type="ARBA" id="ARBA00006607"/>
    </source>
</evidence>
<dbReference type="NCBIfam" id="NF009489">
    <property type="entry name" value="PRK12851.1"/>
    <property type="match status" value="1"/>
</dbReference>
<keyword evidence="10" id="KW-1185">Reference proteome</keyword>
<sequence>MSKLIEFDDTARRAMEAGVDKLAGAVRVTLGPRGRHVVLAKAFGGPTVTNDGVTVAREIDLDDPFENLGAQLVKSVATKTNDVAGDGTTTATVLAQATIKAGLRIVAAGANPIALGSGIGKAADAVSEALLASATPVSGQTGIAQVATVSSRDEQIGELVGEAMTKIGHDGVVSVEESSTLNTELEFTEGVGFDKGFLSAYFVTDFDAQQAVLEDPLILLHRDKISSLPDFLPLLEKVAESGKPLLVIAEDVEGEPLSTLVVNAIRKTLKAVAVKAPFFGDRRKAFLEDLAIVTGGQVVNPDVGLTLREVGLDVLGSARRVVVSKDDTVIVEGGGTAEAIANRVKQLRSEIESTDSDWDRDKLEERLAKLSGGVAVIKVGAATETALKDRKESVEDAVAAAKAAVEEGIVAGGGTALLAARKALTDLRASLSGDEALGVGVFSDALSAPLYWIAANAGLDGSVVVNTVAGLPAGHGFNAATLKYGDLAADGVIDPVKVTRSAVLNAASVARMILTTETAIVEYVPPNNGHDDGHGHGHGHGHHH</sequence>
<evidence type="ECO:0000256" key="6">
    <source>
        <dbReference type="ARBA" id="ARBA00025702"/>
    </source>
</evidence>
<reference evidence="9" key="1">
    <citation type="submission" date="2022-05" db="EMBL/GenBank/DDBJ databases">
        <title>A methanotrophic Mycobacterium dominates a cave microbial ecosystem.</title>
        <authorList>
            <person name="Van Spanning R.J.M."/>
            <person name="Guan Q."/>
            <person name="Melkonian C."/>
            <person name="Gallant J."/>
            <person name="Polerecky L."/>
            <person name="Flot J.-F."/>
            <person name="Brandt B.W."/>
            <person name="Braster M."/>
            <person name="Iturbe Espinoza P."/>
            <person name="Aerts J."/>
            <person name="Meima-Franke M."/>
            <person name="Piersma S.R."/>
            <person name="Bunduc C."/>
            <person name="Ummels R."/>
            <person name="Pain A."/>
            <person name="Fleming E.J."/>
            <person name="van der Wel N."/>
            <person name="Gherman V.D."/>
            <person name="Sarbu S.M."/>
            <person name="Bodelier P.L.E."/>
            <person name="Bitter W."/>
        </authorList>
    </citation>
    <scope>NUCLEOTIDE SEQUENCE</scope>
    <source>
        <strain evidence="9">Sulfur Cave</strain>
    </source>
</reference>
<comment type="subcellular location">
    <subcellularLocation>
        <location evidence="2">Cell surface</location>
    </subcellularLocation>
    <subcellularLocation>
        <location evidence="7">Cytoplasm</location>
    </subcellularLocation>
    <subcellularLocation>
        <location evidence="6">Secreted</location>
        <location evidence="6">Capsule</location>
    </subcellularLocation>
    <subcellularLocation>
        <location evidence="1">Secreted</location>
        <location evidence="1">Cell wall</location>
    </subcellularLocation>
</comment>
<dbReference type="PANTHER" id="PTHR45633">
    <property type="entry name" value="60 KDA HEAT SHOCK PROTEIN, MITOCHONDRIAL"/>
    <property type="match status" value="1"/>
</dbReference>
<gene>
    <name evidence="7 9" type="primary">groL</name>
    <name evidence="7" type="synonym">groEL</name>
    <name evidence="9" type="ORF">M5I08_08130</name>
</gene>
<evidence type="ECO:0000256" key="1">
    <source>
        <dbReference type="ARBA" id="ARBA00004191"/>
    </source>
</evidence>
<keyword evidence="7" id="KW-0067">ATP-binding</keyword>
<comment type="caution">
    <text evidence="7">Lacks conserved residue(s) required for the propagation of feature annotation.</text>
</comment>
<feature type="binding site" evidence="7">
    <location>
        <position position="413"/>
    </location>
    <ligand>
        <name>ATP</name>
        <dbReference type="ChEBI" id="CHEBI:30616"/>
    </ligand>
</feature>
<organism evidence="9 10">
    <name type="scientific">Candidatus Mycobacterium methanotrophicum</name>
    <dbReference type="NCBI Taxonomy" id="2943498"/>
    <lineage>
        <taxon>Bacteria</taxon>
        <taxon>Bacillati</taxon>
        <taxon>Actinomycetota</taxon>
        <taxon>Actinomycetes</taxon>
        <taxon>Mycobacteriales</taxon>
        <taxon>Mycobacteriaceae</taxon>
        <taxon>Mycobacterium</taxon>
    </lineage>
</organism>
<dbReference type="NCBIfam" id="NF009488">
    <property type="entry name" value="PRK12850.1"/>
    <property type="match status" value="1"/>
</dbReference>
<dbReference type="NCBIfam" id="TIGR02348">
    <property type="entry name" value="GroEL"/>
    <property type="match status" value="1"/>
</dbReference>
<evidence type="ECO:0000256" key="7">
    <source>
        <dbReference type="HAMAP-Rule" id="MF_00600"/>
    </source>
</evidence>
<proteinExistence type="inferred from homology"/>
<keyword evidence="5 7" id="KW-0413">Isomerase</keyword>
<dbReference type="EMBL" id="CP097320">
    <property type="protein sequence ID" value="UQX12240.1"/>
    <property type="molecule type" value="Genomic_DNA"/>
</dbReference>
<evidence type="ECO:0000256" key="5">
    <source>
        <dbReference type="ARBA" id="ARBA00023235"/>
    </source>
</evidence>
<keyword evidence="7" id="KW-0963">Cytoplasm</keyword>
<dbReference type="EC" id="5.6.1.7" evidence="7"/>
<dbReference type="NCBIfam" id="NF009487">
    <property type="entry name" value="PRK12849.1"/>
    <property type="match status" value="1"/>
</dbReference>
<dbReference type="NCBIfam" id="NF000592">
    <property type="entry name" value="PRK00013.1"/>
    <property type="match status" value="1"/>
</dbReference>
<comment type="function">
    <text evidence="7">Together with its co-chaperonin GroES, plays an essential role in assisting protein folding. The GroEL-GroES system forms a nano-cage that allows encapsulation of the non-native substrate proteins and provides a physical environment optimized to promote and accelerate protein folding.</text>
</comment>
<name>A0ABY4QQK4_9MYCO</name>
<dbReference type="RefSeq" id="WP_219067482.1">
    <property type="nucleotide sequence ID" value="NZ_CAJUXY010000020.1"/>
</dbReference>
<dbReference type="PROSITE" id="PS00296">
    <property type="entry name" value="CHAPERONINS_CPN60"/>
    <property type="match status" value="1"/>
</dbReference>
<keyword evidence="4 7" id="KW-0143">Chaperone</keyword>
<dbReference type="InterPro" id="IPR001844">
    <property type="entry name" value="Cpn60/GroEL"/>
</dbReference>
<comment type="similarity">
    <text evidence="3 7">Belongs to the chaperonin (HSP60) family.</text>
</comment>
<feature type="binding site" evidence="7">
    <location>
        <begin position="86"/>
        <end position="90"/>
    </location>
    <ligand>
        <name>ATP</name>
        <dbReference type="ChEBI" id="CHEBI:30616"/>
    </ligand>
</feature>
<dbReference type="InterPro" id="IPR002423">
    <property type="entry name" value="Cpn60/GroEL/TCP-1"/>
</dbReference>
<evidence type="ECO:0000256" key="8">
    <source>
        <dbReference type="SAM" id="MobiDB-lite"/>
    </source>
</evidence>
<keyword evidence="7" id="KW-0547">Nucleotide-binding</keyword>